<comment type="caution">
    <text evidence="1">The sequence shown here is derived from an EMBL/GenBank/DDBJ whole genome shotgun (WGS) entry which is preliminary data.</text>
</comment>
<name>A0A645HMR6_9ZZZZ</name>
<reference evidence="1" key="1">
    <citation type="submission" date="2019-08" db="EMBL/GenBank/DDBJ databases">
        <authorList>
            <person name="Kucharzyk K."/>
            <person name="Murdoch R.W."/>
            <person name="Higgins S."/>
            <person name="Loffler F."/>
        </authorList>
    </citation>
    <scope>NUCLEOTIDE SEQUENCE</scope>
</reference>
<gene>
    <name evidence="1" type="ORF">SDC9_184921</name>
</gene>
<dbReference type="AlphaFoldDB" id="A0A645HMR6"/>
<protein>
    <submittedName>
        <fullName evidence="1">Uncharacterized protein</fullName>
    </submittedName>
</protein>
<dbReference type="EMBL" id="VSSQ01092042">
    <property type="protein sequence ID" value="MPN37404.1"/>
    <property type="molecule type" value="Genomic_DNA"/>
</dbReference>
<organism evidence="1">
    <name type="scientific">bioreactor metagenome</name>
    <dbReference type="NCBI Taxonomy" id="1076179"/>
    <lineage>
        <taxon>unclassified sequences</taxon>
        <taxon>metagenomes</taxon>
        <taxon>ecological metagenomes</taxon>
    </lineage>
</organism>
<evidence type="ECO:0000313" key="1">
    <source>
        <dbReference type="EMBL" id="MPN37404.1"/>
    </source>
</evidence>
<accession>A0A645HMR6</accession>
<proteinExistence type="predicted"/>
<sequence>MPESGADGLAVQVNQPEACADTSQLLNKLTVDELIF</sequence>